<sequence>MECWEAIAAQSAAASWRCRCGEDCPSTCSARARPAASRGASSAPSPSERPLAWLPSLADLLVGATGAVAGLNPHRPHSFGQLPELSARAIAGDPPSPGSSSTAPERTRKRNRRAGSAPAAPAVATASLSVAAASSSVAAASSAAAPAWMHALTVAAGAASRTLAQVCIHPLDTLKTRLQVSGAALPPQLAAWRSVFGSACSATRGRALAAWSGPAGVRDLFLGVSGAVGGTLPAAAIYFSAEGAVRDAMARALGCDREAAPCKLVASAAAATLSAFVRVPADVLKHRVQAYAYPSVTAAARDILRTRGLRGMYAGFGATLLRDAPELIIQFWAYSALRGALAQHRAAAAAAASQDGGNKSAAAGGGAAWAEPMVLGGAAGAVASLATTPLDVVKTQLQCGGAASVPAAVRGIMAGPRGAAALFSGLGPRLLQTTVASALFFACFEASKAHLAGLAAAQQAQAAVPAAAVGGSAVPAAAVLPQLDFALAARRGCRRVTSDLWHSRSDFEQVAQVAAA</sequence>
<dbReference type="AlphaFoldDB" id="A0A835XM08"/>
<gene>
    <name evidence="11" type="ORF">HYH03_014844</name>
</gene>
<feature type="repeat" description="Solcar" evidence="8">
    <location>
        <begin position="148"/>
        <end position="248"/>
    </location>
</feature>
<dbReference type="GO" id="GO:0055085">
    <property type="term" value="P:transmembrane transport"/>
    <property type="evidence" value="ECO:0007669"/>
    <property type="project" value="InterPro"/>
</dbReference>
<dbReference type="PANTHER" id="PTHR45667">
    <property type="entry name" value="S-ADENOSYLMETHIONINE MITOCHONDRIAL CARRIER PROTEIN"/>
    <property type="match status" value="1"/>
</dbReference>
<evidence type="ECO:0000256" key="1">
    <source>
        <dbReference type="ARBA" id="ARBA00004141"/>
    </source>
</evidence>
<evidence type="ECO:0000256" key="2">
    <source>
        <dbReference type="ARBA" id="ARBA00006375"/>
    </source>
</evidence>
<feature type="repeat" description="Solcar" evidence="8">
    <location>
        <begin position="367"/>
        <end position="450"/>
    </location>
</feature>
<keyword evidence="12" id="KW-1185">Reference proteome</keyword>
<evidence type="ECO:0000256" key="3">
    <source>
        <dbReference type="ARBA" id="ARBA00022448"/>
    </source>
</evidence>
<evidence type="ECO:0000256" key="4">
    <source>
        <dbReference type="ARBA" id="ARBA00022692"/>
    </source>
</evidence>
<dbReference type="Proteomes" id="UP000612055">
    <property type="component" value="Unassembled WGS sequence"/>
</dbReference>
<evidence type="ECO:0000313" key="12">
    <source>
        <dbReference type="Proteomes" id="UP000612055"/>
    </source>
</evidence>
<keyword evidence="4 8" id="KW-0812">Transmembrane</keyword>
<feature type="region of interest" description="Disordered" evidence="10">
    <location>
        <begin position="88"/>
        <end position="120"/>
    </location>
</feature>
<name>A0A835XM08_9CHLO</name>
<evidence type="ECO:0000313" key="11">
    <source>
        <dbReference type="EMBL" id="KAG2486543.1"/>
    </source>
</evidence>
<keyword evidence="6" id="KW-1133">Transmembrane helix</keyword>
<evidence type="ECO:0008006" key="13">
    <source>
        <dbReference type="Google" id="ProtNLM"/>
    </source>
</evidence>
<dbReference type="EMBL" id="JAEHOE010000111">
    <property type="protein sequence ID" value="KAG2486543.1"/>
    <property type="molecule type" value="Genomic_DNA"/>
</dbReference>
<evidence type="ECO:0000256" key="7">
    <source>
        <dbReference type="ARBA" id="ARBA00023136"/>
    </source>
</evidence>
<dbReference type="GO" id="GO:0016020">
    <property type="term" value="C:membrane"/>
    <property type="evidence" value="ECO:0007669"/>
    <property type="project" value="UniProtKB-SubCell"/>
</dbReference>
<dbReference type="InterPro" id="IPR018108">
    <property type="entry name" value="MCP_transmembrane"/>
</dbReference>
<comment type="caution">
    <text evidence="11">The sequence shown here is derived from an EMBL/GenBank/DDBJ whole genome shotgun (WGS) entry which is preliminary data.</text>
</comment>
<dbReference type="OrthoDB" id="415315at2759"/>
<dbReference type="Gene3D" id="1.50.40.10">
    <property type="entry name" value="Mitochondrial carrier domain"/>
    <property type="match status" value="2"/>
</dbReference>
<dbReference type="InterPro" id="IPR002067">
    <property type="entry name" value="MCP"/>
</dbReference>
<dbReference type="PROSITE" id="PS50920">
    <property type="entry name" value="SOLCAR"/>
    <property type="match status" value="3"/>
</dbReference>
<keyword evidence="3 9" id="KW-0813">Transport</keyword>
<dbReference type="InterPro" id="IPR023395">
    <property type="entry name" value="MCP_dom_sf"/>
</dbReference>
<protein>
    <recommendedName>
        <fullName evidence="13">Mitochondrial carrier protein</fullName>
    </recommendedName>
</protein>
<feature type="repeat" description="Solcar" evidence="8">
    <location>
        <begin position="258"/>
        <end position="340"/>
    </location>
</feature>
<evidence type="ECO:0000256" key="10">
    <source>
        <dbReference type="SAM" id="MobiDB-lite"/>
    </source>
</evidence>
<keyword evidence="7 8" id="KW-0472">Membrane</keyword>
<evidence type="ECO:0000256" key="8">
    <source>
        <dbReference type="PROSITE-ProRule" id="PRU00282"/>
    </source>
</evidence>
<organism evidence="11 12">
    <name type="scientific">Edaphochlamys debaryana</name>
    <dbReference type="NCBI Taxonomy" id="47281"/>
    <lineage>
        <taxon>Eukaryota</taxon>
        <taxon>Viridiplantae</taxon>
        <taxon>Chlorophyta</taxon>
        <taxon>core chlorophytes</taxon>
        <taxon>Chlorophyceae</taxon>
        <taxon>CS clade</taxon>
        <taxon>Chlamydomonadales</taxon>
        <taxon>Chlamydomonadales incertae sedis</taxon>
        <taxon>Edaphochlamys</taxon>
    </lineage>
</organism>
<comment type="similarity">
    <text evidence="2 9">Belongs to the mitochondrial carrier (TC 2.A.29) family.</text>
</comment>
<evidence type="ECO:0000256" key="6">
    <source>
        <dbReference type="ARBA" id="ARBA00022989"/>
    </source>
</evidence>
<dbReference type="Pfam" id="PF00153">
    <property type="entry name" value="Mito_carr"/>
    <property type="match status" value="3"/>
</dbReference>
<dbReference type="PRINTS" id="PR00926">
    <property type="entry name" value="MITOCARRIER"/>
</dbReference>
<evidence type="ECO:0000256" key="5">
    <source>
        <dbReference type="ARBA" id="ARBA00022737"/>
    </source>
</evidence>
<dbReference type="SUPFAM" id="SSF103506">
    <property type="entry name" value="Mitochondrial carrier"/>
    <property type="match status" value="1"/>
</dbReference>
<keyword evidence="5" id="KW-0677">Repeat</keyword>
<accession>A0A835XM08</accession>
<comment type="subcellular location">
    <subcellularLocation>
        <location evidence="1">Membrane</location>
        <topology evidence="1">Multi-pass membrane protein</topology>
    </subcellularLocation>
</comment>
<reference evidence="11" key="1">
    <citation type="journal article" date="2020" name="bioRxiv">
        <title>Comparative genomics of Chlamydomonas.</title>
        <authorList>
            <person name="Craig R.J."/>
            <person name="Hasan A.R."/>
            <person name="Ness R.W."/>
            <person name="Keightley P.D."/>
        </authorList>
    </citation>
    <scope>NUCLEOTIDE SEQUENCE</scope>
    <source>
        <strain evidence="11">CCAP 11/70</strain>
    </source>
</reference>
<evidence type="ECO:0000256" key="9">
    <source>
        <dbReference type="RuleBase" id="RU000488"/>
    </source>
</evidence>
<proteinExistence type="inferred from homology"/>